<dbReference type="PANTHER" id="PTHR12526:SF630">
    <property type="entry name" value="GLYCOSYLTRANSFERASE"/>
    <property type="match status" value="1"/>
</dbReference>
<gene>
    <name evidence="3" type="ORF">NY014_01000</name>
</gene>
<dbReference type="CDD" id="cd03801">
    <property type="entry name" value="GT4_PimA-like"/>
    <property type="match status" value="1"/>
</dbReference>
<evidence type="ECO:0000259" key="2">
    <source>
        <dbReference type="Pfam" id="PF13439"/>
    </source>
</evidence>
<proteinExistence type="predicted"/>
<dbReference type="InterPro" id="IPR028098">
    <property type="entry name" value="Glyco_trans_4-like_N"/>
</dbReference>
<evidence type="ECO:0000259" key="1">
    <source>
        <dbReference type="Pfam" id="PF00534"/>
    </source>
</evidence>
<dbReference type="RefSeq" id="WP_259412661.1">
    <property type="nucleotide sequence ID" value="NZ_JANWGH010000001.1"/>
</dbReference>
<evidence type="ECO:0000313" key="3">
    <source>
        <dbReference type="EMBL" id="MCS5488984.1"/>
    </source>
</evidence>
<dbReference type="SUPFAM" id="SSF53756">
    <property type="entry name" value="UDP-Glycosyltransferase/glycogen phosphorylase"/>
    <property type="match status" value="1"/>
</dbReference>
<dbReference type="EMBL" id="JANWGH010000001">
    <property type="protein sequence ID" value="MCS5488984.1"/>
    <property type="molecule type" value="Genomic_DNA"/>
</dbReference>
<evidence type="ECO:0000313" key="4">
    <source>
        <dbReference type="Proteomes" id="UP001206788"/>
    </source>
</evidence>
<dbReference type="PANTHER" id="PTHR12526">
    <property type="entry name" value="GLYCOSYLTRANSFERASE"/>
    <property type="match status" value="1"/>
</dbReference>
<dbReference type="InterPro" id="IPR001296">
    <property type="entry name" value="Glyco_trans_1"/>
</dbReference>
<name>A0ABT2G1C5_9BACT</name>
<comment type="caution">
    <text evidence="3">The sequence shown here is derived from an EMBL/GenBank/DDBJ whole genome shotgun (WGS) entry which is preliminary data.</text>
</comment>
<reference evidence="3 4" key="1">
    <citation type="submission" date="2022-08" db="EMBL/GenBank/DDBJ databases">
        <title>Algoriphagus sp. CAU 1643 isolated from mud.</title>
        <authorList>
            <person name="Kim W."/>
        </authorList>
    </citation>
    <scope>NUCLEOTIDE SEQUENCE [LARGE SCALE GENOMIC DNA]</scope>
    <source>
        <strain evidence="3 4">CAU 1643</strain>
    </source>
</reference>
<dbReference type="Gene3D" id="3.40.50.2000">
    <property type="entry name" value="Glycogen Phosphorylase B"/>
    <property type="match status" value="2"/>
</dbReference>
<feature type="domain" description="Glycosyl transferase family 1" evidence="1">
    <location>
        <begin position="175"/>
        <end position="321"/>
    </location>
</feature>
<organism evidence="3 4">
    <name type="scientific">Algoriphagus limi</name>
    <dbReference type="NCBI Taxonomy" id="2975273"/>
    <lineage>
        <taxon>Bacteria</taxon>
        <taxon>Pseudomonadati</taxon>
        <taxon>Bacteroidota</taxon>
        <taxon>Cytophagia</taxon>
        <taxon>Cytophagales</taxon>
        <taxon>Cyclobacteriaceae</taxon>
        <taxon>Algoriphagus</taxon>
    </lineage>
</organism>
<sequence length="363" mass="41020">MKILQLVDTLYPGGAERMAVNLANYLKEKEVNNLLVVSRSSGKLADFVKNPDQVKLLHKRSTLDLKAFLKLFRLVNQFQPNVIHAHGTSIYWAVAIRFFKPSLRLIWHDHLGISQEVITNNPRHELKVLSPWIDFIITANANTESYWIQSKIKKSSQIRYIGNFPLLDAVSSTFVEPFTFLHLANFRSEKGQKYLIEAAKVLESRGLDFKVRLVGQAVDPSWKNECMELVSNQGLSNLVSVEDANPDVSKLMGQVHAGLVVSDREGLPVALLEYGLAGLPVISSKVGQCEDVLGNGKYGELIDPGNILQLTNAMEYLINHPMEGKRKGESFQQHVYETYGPKHFFKAYSEILKINFHLNLFEN</sequence>
<keyword evidence="4" id="KW-1185">Reference proteome</keyword>
<protein>
    <submittedName>
        <fullName evidence="3">Glycosyltransferase family 4 protein</fullName>
    </submittedName>
</protein>
<dbReference type="Pfam" id="PF13439">
    <property type="entry name" value="Glyco_transf_4"/>
    <property type="match status" value="1"/>
</dbReference>
<accession>A0ABT2G1C5</accession>
<dbReference type="Pfam" id="PF00534">
    <property type="entry name" value="Glycos_transf_1"/>
    <property type="match status" value="1"/>
</dbReference>
<feature type="domain" description="Glycosyltransferase subfamily 4-like N-terminal" evidence="2">
    <location>
        <begin position="12"/>
        <end position="162"/>
    </location>
</feature>
<dbReference type="Proteomes" id="UP001206788">
    <property type="component" value="Unassembled WGS sequence"/>
</dbReference>